<dbReference type="EMBL" id="JAPWHE010000006">
    <property type="protein sequence ID" value="MCZ4330190.1"/>
    <property type="molecule type" value="Genomic_DNA"/>
</dbReference>
<evidence type="ECO:0000313" key="2">
    <source>
        <dbReference type="Proteomes" id="UP001068379"/>
    </source>
</evidence>
<dbReference type="Pfam" id="PF10013">
    <property type="entry name" value="DUF2256"/>
    <property type="match status" value="1"/>
</dbReference>
<evidence type="ECO:0000313" key="1">
    <source>
        <dbReference type="EMBL" id="MCZ4330190.1"/>
    </source>
</evidence>
<dbReference type="PIRSF" id="PIRSF037205">
    <property type="entry name" value="UCP037205"/>
    <property type="match status" value="1"/>
</dbReference>
<keyword evidence="2" id="KW-1185">Reference proteome</keyword>
<comment type="caution">
    <text evidence="1">The sequence shown here is derived from an EMBL/GenBank/DDBJ whole genome shotgun (WGS) entry which is preliminary data.</text>
</comment>
<sequence length="52" mass="6299">MRKSDLPTKLCACCERPMAWRKKWSKVWDEVKYCSERCRRERARPQPGGQRT</sequence>
<reference evidence="1" key="1">
    <citation type="submission" date="2022-12" db="EMBL/GenBank/DDBJ databases">
        <title>Bacterial isolates from different developmental stages of Nematostella vectensis.</title>
        <authorList>
            <person name="Fraune S."/>
        </authorList>
    </citation>
    <scope>NUCLEOTIDE SEQUENCE</scope>
    <source>
        <strain evidence="1">G21619-S1</strain>
    </source>
</reference>
<name>A0ABT4M4H7_9BURK</name>
<dbReference type="PANTHER" id="PTHR37463">
    <property type="entry name" value="GSL3115 PROTEIN"/>
    <property type="match status" value="1"/>
</dbReference>
<dbReference type="Proteomes" id="UP001068379">
    <property type="component" value="Unassembled WGS sequence"/>
</dbReference>
<gene>
    <name evidence="1" type="ORF">O4H32_09545</name>
</gene>
<protein>
    <submittedName>
        <fullName evidence="1">DUF2256 domain-containing protein</fullName>
    </submittedName>
</protein>
<accession>A0ABT4M4H7</accession>
<dbReference type="PANTHER" id="PTHR37463:SF1">
    <property type="entry name" value="DUF2256 DOMAIN-CONTAINING PROTEIN"/>
    <property type="match status" value="1"/>
</dbReference>
<organism evidence="1 2">
    <name type="scientific">Castellaniella denitrificans</name>
    <dbReference type="NCBI Taxonomy" id="56119"/>
    <lineage>
        <taxon>Bacteria</taxon>
        <taxon>Pseudomonadati</taxon>
        <taxon>Pseudomonadota</taxon>
        <taxon>Betaproteobacteria</taxon>
        <taxon>Burkholderiales</taxon>
        <taxon>Alcaligenaceae</taxon>
        <taxon>Castellaniella</taxon>
    </lineage>
</organism>
<proteinExistence type="predicted"/>
<dbReference type="InterPro" id="IPR017136">
    <property type="entry name" value="UCP037205"/>
</dbReference>
<dbReference type="RefSeq" id="WP_269358606.1">
    <property type="nucleotide sequence ID" value="NZ_JAPWHE010000006.1"/>
</dbReference>